<protein>
    <submittedName>
        <fullName evidence="3">Uncharacterized protein</fullName>
    </submittedName>
</protein>
<gene>
    <name evidence="3" type="ORF">ENT82_07670</name>
    <name evidence="2" type="ORF">ENU43_08065</name>
</gene>
<accession>A0A7C4E228</accession>
<name>A0A7C4E228_CALS0</name>
<evidence type="ECO:0000256" key="1">
    <source>
        <dbReference type="SAM" id="MobiDB-lite"/>
    </source>
</evidence>
<dbReference type="EMBL" id="DTCM01000098">
    <property type="protein sequence ID" value="HGL41599.1"/>
    <property type="molecule type" value="Genomic_DNA"/>
</dbReference>
<proteinExistence type="predicted"/>
<feature type="region of interest" description="Disordered" evidence="1">
    <location>
        <begin position="1"/>
        <end position="34"/>
    </location>
</feature>
<evidence type="ECO:0000313" key="2">
    <source>
        <dbReference type="EMBL" id="HGL41599.1"/>
    </source>
</evidence>
<reference evidence="3" key="1">
    <citation type="journal article" date="2020" name="mSystems">
        <title>Genome- and Community-Level Interaction Insights into Carbon Utilization and Element Cycling Functions of Hydrothermarchaeota in Hydrothermal Sediment.</title>
        <authorList>
            <person name="Zhou Z."/>
            <person name="Liu Y."/>
            <person name="Xu W."/>
            <person name="Pan J."/>
            <person name="Luo Z.H."/>
            <person name="Li M."/>
        </authorList>
    </citation>
    <scope>NUCLEOTIDE SEQUENCE [LARGE SCALE GENOMIC DNA]</scope>
    <source>
        <strain evidence="3">SpSt-613</strain>
        <strain evidence="2">SpSt-669</strain>
    </source>
</reference>
<sequence>MDSSPERLFDDSGAPAVPRPAAGDKCQGLSSGGGSTYERLLERYGGFFEELGYGCLASFKHLIEQVEVTIDTATSNDVNLFAKLHVLKSARASVEVFTEYYSRFLPPTVVNNLRADLTFLLERAEEVVLTFG</sequence>
<feature type="compositionally biased region" description="Basic and acidic residues" evidence="1">
    <location>
        <begin position="1"/>
        <end position="10"/>
    </location>
</feature>
<organism evidence="3">
    <name type="scientific">Caldiarchaeum subterraneum</name>
    <dbReference type="NCBI Taxonomy" id="311458"/>
    <lineage>
        <taxon>Archaea</taxon>
        <taxon>Nitrososphaerota</taxon>
        <taxon>Candidatus Caldarchaeales</taxon>
        <taxon>Candidatus Caldarchaeaceae</taxon>
        <taxon>Candidatus Caldarchaeum</taxon>
    </lineage>
</organism>
<evidence type="ECO:0000313" key="3">
    <source>
        <dbReference type="EMBL" id="HGN90980.1"/>
    </source>
</evidence>
<dbReference type="EMBL" id="DTAD01000083">
    <property type="protein sequence ID" value="HGN90980.1"/>
    <property type="molecule type" value="Genomic_DNA"/>
</dbReference>
<dbReference type="AlphaFoldDB" id="A0A7C4E228"/>
<comment type="caution">
    <text evidence="3">The sequence shown here is derived from an EMBL/GenBank/DDBJ whole genome shotgun (WGS) entry which is preliminary data.</text>
</comment>